<dbReference type="AlphaFoldDB" id="A0A511J6T5"/>
<protein>
    <submittedName>
        <fullName evidence="2">Uncharacterized protein</fullName>
    </submittedName>
</protein>
<dbReference type="EMBL" id="BJWG01000001">
    <property type="protein sequence ID" value="GEL93694.1"/>
    <property type="molecule type" value="Genomic_DNA"/>
</dbReference>
<feature type="region of interest" description="Disordered" evidence="1">
    <location>
        <begin position="1"/>
        <end position="70"/>
    </location>
</feature>
<proteinExistence type="predicted"/>
<gene>
    <name evidence="2" type="ORF">CCO02nite_03520</name>
</gene>
<evidence type="ECO:0000256" key="1">
    <source>
        <dbReference type="SAM" id="MobiDB-lite"/>
    </source>
</evidence>
<accession>A0A511J6T5</accession>
<name>A0A511J6T5_9CELL</name>
<comment type="caution">
    <text evidence="2">The sequence shown here is derived from an EMBL/GenBank/DDBJ whole genome shotgun (WGS) entry which is preliminary data.</text>
</comment>
<reference evidence="2 3" key="1">
    <citation type="submission" date="2019-07" db="EMBL/GenBank/DDBJ databases">
        <title>Whole genome shotgun sequence of Cellulomonas composti NBRC 100758.</title>
        <authorList>
            <person name="Hosoyama A."/>
            <person name="Uohara A."/>
            <person name="Ohji S."/>
            <person name="Ichikawa N."/>
        </authorList>
    </citation>
    <scope>NUCLEOTIDE SEQUENCE [LARGE SCALE GENOMIC DNA]</scope>
    <source>
        <strain evidence="2 3">NBRC 100758</strain>
    </source>
</reference>
<feature type="compositionally biased region" description="Low complexity" evidence="1">
    <location>
        <begin position="11"/>
        <end position="23"/>
    </location>
</feature>
<keyword evidence="3" id="KW-1185">Reference proteome</keyword>
<sequence>MTCADVPPAPSGSRSASSASSPRVNLAPPTPPESTVTFTRNLRDLVRAAAPGGSVATPHRRDATLRRRRPAPELYRTTAAVDAETFETVV</sequence>
<evidence type="ECO:0000313" key="3">
    <source>
        <dbReference type="Proteomes" id="UP000321720"/>
    </source>
</evidence>
<organism evidence="2 3">
    <name type="scientific">Cellulomonas composti</name>
    <dbReference type="NCBI Taxonomy" id="266130"/>
    <lineage>
        <taxon>Bacteria</taxon>
        <taxon>Bacillati</taxon>
        <taxon>Actinomycetota</taxon>
        <taxon>Actinomycetes</taxon>
        <taxon>Micrococcales</taxon>
        <taxon>Cellulomonadaceae</taxon>
        <taxon>Cellulomonas</taxon>
    </lineage>
</organism>
<evidence type="ECO:0000313" key="2">
    <source>
        <dbReference type="EMBL" id="GEL93694.1"/>
    </source>
</evidence>
<dbReference type="Proteomes" id="UP000321720">
    <property type="component" value="Unassembled WGS sequence"/>
</dbReference>